<accession>A0ABW3C2F3</accession>
<name>A0ABW3C2F3_SPHXN</name>
<feature type="transmembrane region" description="Helical" evidence="1">
    <location>
        <begin position="248"/>
        <end position="268"/>
    </location>
</feature>
<evidence type="ECO:0000313" key="3">
    <source>
        <dbReference type="Proteomes" id="UP001597124"/>
    </source>
</evidence>
<feature type="transmembrane region" description="Helical" evidence="1">
    <location>
        <begin position="12"/>
        <end position="29"/>
    </location>
</feature>
<feature type="transmembrane region" description="Helical" evidence="1">
    <location>
        <begin position="280"/>
        <end position="302"/>
    </location>
</feature>
<feature type="transmembrane region" description="Helical" evidence="1">
    <location>
        <begin position="41"/>
        <end position="60"/>
    </location>
</feature>
<feature type="transmembrane region" description="Helical" evidence="1">
    <location>
        <begin position="181"/>
        <end position="199"/>
    </location>
</feature>
<gene>
    <name evidence="2" type="ORF">ACFQ00_07070</name>
</gene>
<organism evidence="2 3">
    <name type="scientific">Sphingosinicella xenopeptidilytica</name>
    <dbReference type="NCBI Taxonomy" id="364098"/>
    <lineage>
        <taxon>Bacteria</taxon>
        <taxon>Pseudomonadati</taxon>
        <taxon>Pseudomonadota</taxon>
        <taxon>Alphaproteobacteria</taxon>
        <taxon>Sphingomonadales</taxon>
        <taxon>Sphingosinicellaceae</taxon>
        <taxon>Sphingosinicella</taxon>
    </lineage>
</organism>
<feature type="transmembrane region" description="Helical" evidence="1">
    <location>
        <begin position="350"/>
        <end position="371"/>
    </location>
</feature>
<protein>
    <recommendedName>
        <fullName evidence="4">DUF4153 domain-containing protein</fullName>
    </recommendedName>
</protein>
<dbReference type="Proteomes" id="UP001597124">
    <property type="component" value="Unassembled WGS sequence"/>
</dbReference>
<reference evidence="3" key="1">
    <citation type="journal article" date="2019" name="Int. J. Syst. Evol. Microbiol.">
        <title>The Global Catalogue of Microorganisms (GCM) 10K type strain sequencing project: providing services to taxonomists for standard genome sequencing and annotation.</title>
        <authorList>
            <consortium name="The Broad Institute Genomics Platform"/>
            <consortium name="The Broad Institute Genome Sequencing Center for Infectious Disease"/>
            <person name="Wu L."/>
            <person name="Ma J."/>
        </authorList>
    </citation>
    <scope>NUCLEOTIDE SEQUENCE [LARGE SCALE GENOMIC DNA]</scope>
    <source>
        <strain evidence="3">CCUG 52537</strain>
    </source>
</reference>
<keyword evidence="3" id="KW-1185">Reference proteome</keyword>
<keyword evidence="1" id="KW-0812">Transmembrane</keyword>
<evidence type="ECO:0000313" key="2">
    <source>
        <dbReference type="EMBL" id="MFD0848079.1"/>
    </source>
</evidence>
<comment type="caution">
    <text evidence="2">The sequence shown here is derived from an EMBL/GenBank/DDBJ whole genome shotgun (WGS) entry which is preliminary data.</text>
</comment>
<proteinExistence type="predicted"/>
<feature type="transmembrane region" description="Helical" evidence="1">
    <location>
        <begin position="67"/>
        <end position="84"/>
    </location>
</feature>
<keyword evidence="1" id="KW-1133">Transmembrane helix</keyword>
<feature type="transmembrane region" description="Helical" evidence="1">
    <location>
        <begin position="138"/>
        <end position="161"/>
    </location>
</feature>
<evidence type="ECO:0000256" key="1">
    <source>
        <dbReference type="SAM" id="Phobius"/>
    </source>
</evidence>
<evidence type="ECO:0008006" key="4">
    <source>
        <dbReference type="Google" id="ProtNLM"/>
    </source>
</evidence>
<dbReference type="RefSeq" id="WP_381488251.1">
    <property type="nucleotide sequence ID" value="NZ_JBHTIK010000004.1"/>
</dbReference>
<keyword evidence="1" id="KW-0472">Membrane</keyword>
<feature type="transmembrane region" description="Helical" evidence="1">
    <location>
        <begin position="99"/>
        <end position="117"/>
    </location>
</feature>
<dbReference type="EMBL" id="JBHTIK010000004">
    <property type="protein sequence ID" value="MFD0848079.1"/>
    <property type="molecule type" value="Genomic_DNA"/>
</dbReference>
<sequence>MINLKDGLRRHLTLAAYGALCGLIFWLLVRDGEAVGDAQTAAATAVAIAGVILAFTLSGVRPRWSALFAVMCGTIAGGVVWWNLRAGPQADSSAYGTGFVWQYLCLFAALAIALPAYQTVRDEDRRRLPYETLHQHSWGNIVIAMGAGGFVLAVSLLFALWASLFNLIGVKIFGELFAKPVFSAVIGGATVSLGISLAREWSAVMNAMQRALVSVLSVLTPFLAFVLLLFLCFLPVTGLSALWDTTRHATPLMLGAVLFALLLANAVVRETNGQAPSFRILRSGAAALGFVMLPLAVIATVSTGRRIDAYGLMPDRIWAMIFTGFAIAYGLCYLWPLIRGFNGWADAVRTANVRLGLALGAVFLLLATPVIDFREISARNQTARLMSGKAPVETFDFAALKFDLGAPGRDALSDLRGIGDHPQAKRIRQEVARIDKTPSPWEAHASREAADAATQTRAALKRMSVYGGKRAIPTTLIDYLSNPGIDFDHQLKACGGTRSRCMAVIADLNEDGREDAVFFRERCTQAEEKPTCWSTTYAYSQTADGWREGLGREGTYFSDSDGSIIKALEAGKLDIVPRDGVELRVNGKRVAGID</sequence>
<feature type="transmembrane region" description="Helical" evidence="1">
    <location>
        <begin position="317"/>
        <end position="338"/>
    </location>
</feature>
<feature type="transmembrane region" description="Helical" evidence="1">
    <location>
        <begin position="211"/>
        <end position="236"/>
    </location>
</feature>